<keyword evidence="3" id="KW-1185">Reference proteome</keyword>
<dbReference type="AlphaFoldDB" id="A0AAD6TNP2"/>
<evidence type="ECO:0000313" key="3">
    <source>
        <dbReference type="Proteomes" id="UP001222325"/>
    </source>
</evidence>
<feature type="compositionally biased region" description="Basic and acidic residues" evidence="1">
    <location>
        <begin position="1"/>
        <end position="18"/>
    </location>
</feature>
<feature type="region of interest" description="Disordered" evidence="1">
    <location>
        <begin position="1"/>
        <end position="30"/>
    </location>
</feature>
<evidence type="ECO:0000256" key="1">
    <source>
        <dbReference type="SAM" id="MobiDB-lite"/>
    </source>
</evidence>
<sequence>MSTRRARDEARPRAEIRPSRPPAGLHPHTYGLLRVASPTIRDGGPRRASTDVQGCSALSFSISISILTLPSPSPSRIWGLRLPPPSSVVYCPAAAHALRRASTASPPHVSPVPHLPPRISRRVSPASRPPTFSTLPPLTLALALPPVPVACRQSRSPGRG</sequence>
<protein>
    <submittedName>
        <fullName evidence="2">Uncharacterized protein</fullName>
    </submittedName>
</protein>
<accession>A0AAD6TNP2</accession>
<gene>
    <name evidence="2" type="ORF">B0H15DRAFT_957451</name>
</gene>
<proteinExistence type="predicted"/>
<dbReference type="EMBL" id="JARJCN010000121">
    <property type="protein sequence ID" value="KAJ7071893.1"/>
    <property type="molecule type" value="Genomic_DNA"/>
</dbReference>
<organism evidence="2 3">
    <name type="scientific">Mycena belliarum</name>
    <dbReference type="NCBI Taxonomy" id="1033014"/>
    <lineage>
        <taxon>Eukaryota</taxon>
        <taxon>Fungi</taxon>
        <taxon>Dikarya</taxon>
        <taxon>Basidiomycota</taxon>
        <taxon>Agaricomycotina</taxon>
        <taxon>Agaricomycetes</taxon>
        <taxon>Agaricomycetidae</taxon>
        <taxon>Agaricales</taxon>
        <taxon>Marasmiineae</taxon>
        <taxon>Mycenaceae</taxon>
        <taxon>Mycena</taxon>
    </lineage>
</organism>
<name>A0AAD6TNP2_9AGAR</name>
<comment type="caution">
    <text evidence="2">The sequence shown here is derived from an EMBL/GenBank/DDBJ whole genome shotgun (WGS) entry which is preliminary data.</text>
</comment>
<evidence type="ECO:0000313" key="2">
    <source>
        <dbReference type="EMBL" id="KAJ7071893.1"/>
    </source>
</evidence>
<reference evidence="2" key="1">
    <citation type="submission" date="2023-03" db="EMBL/GenBank/DDBJ databases">
        <title>Massive genome expansion in bonnet fungi (Mycena s.s.) driven by repeated elements and novel gene families across ecological guilds.</title>
        <authorList>
            <consortium name="Lawrence Berkeley National Laboratory"/>
            <person name="Harder C.B."/>
            <person name="Miyauchi S."/>
            <person name="Viragh M."/>
            <person name="Kuo A."/>
            <person name="Thoen E."/>
            <person name="Andreopoulos B."/>
            <person name="Lu D."/>
            <person name="Skrede I."/>
            <person name="Drula E."/>
            <person name="Henrissat B."/>
            <person name="Morin E."/>
            <person name="Kohler A."/>
            <person name="Barry K."/>
            <person name="LaButti K."/>
            <person name="Morin E."/>
            <person name="Salamov A."/>
            <person name="Lipzen A."/>
            <person name="Mereny Z."/>
            <person name="Hegedus B."/>
            <person name="Baldrian P."/>
            <person name="Stursova M."/>
            <person name="Weitz H."/>
            <person name="Taylor A."/>
            <person name="Grigoriev I.V."/>
            <person name="Nagy L.G."/>
            <person name="Martin F."/>
            <person name="Kauserud H."/>
        </authorList>
    </citation>
    <scope>NUCLEOTIDE SEQUENCE</scope>
    <source>
        <strain evidence="2">CBHHK173m</strain>
    </source>
</reference>
<feature type="region of interest" description="Disordered" evidence="1">
    <location>
        <begin position="102"/>
        <end position="131"/>
    </location>
</feature>
<dbReference type="Proteomes" id="UP001222325">
    <property type="component" value="Unassembled WGS sequence"/>
</dbReference>